<dbReference type="Gene3D" id="3.30.565.10">
    <property type="entry name" value="Histidine kinase-like ATPase, C-terminal domain"/>
    <property type="match status" value="1"/>
</dbReference>
<dbReference type="GO" id="GO:0005524">
    <property type="term" value="F:ATP binding"/>
    <property type="evidence" value="ECO:0007669"/>
    <property type="project" value="UniProtKB-KW"/>
</dbReference>
<feature type="domain" description="Histidine kinase/HSP90-like ATPase" evidence="11">
    <location>
        <begin position="283"/>
        <end position="375"/>
    </location>
</feature>
<evidence type="ECO:0000256" key="2">
    <source>
        <dbReference type="ARBA" id="ARBA00012438"/>
    </source>
</evidence>
<dbReference type="Gene3D" id="1.20.5.1930">
    <property type="match status" value="1"/>
</dbReference>
<keyword evidence="13" id="KW-1185">Reference proteome</keyword>
<evidence type="ECO:0000313" key="12">
    <source>
        <dbReference type="EMBL" id="TQM00662.1"/>
    </source>
</evidence>
<keyword evidence="10" id="KW-0472">Membrane</keyword>
<sequence>MRRQAWTRGPLADAGLAALALAAVAAWGGTGLDTLGWVFAVAESAALCLRGRRPVPVAVFTLVACLVYYAVSEVHGPIWPAFLIALYTVAARARPAIAVVLVTVALVAFAFEEKGTGTPHLAGAAPFLLAGWLVAAIAVGGVVHNRRAYLREAERHAQDARLRRDEELRLRAAEERLRIARELHDVLGHNISLINVQATAALHRLQSRPERAAPALTAIKASSKEALRELRTTLGVLRQVDEAAPTDPAPGLAGLSALVGRAGTADLSVSLEIAGRPRDVPAEVGLAGYRIAQEALTNVARHAGASTAVVRVRFDDRQVTVEIEDDGRGTPVASAGSGSGLRGMAERAIALGGEFAAGPLPGHGFRVSARLPERVGAVPSGREAHR</sequence>
<dbReference type="Proteomes" id="UP000316096">
    <property type="component" value="Unassembled WGS sequence"/>
</dbReference>
<dbReference type="SUPFAM" id="SSF55874">
    <property type="entry name" value="ATPase domain of HSP90 chaperone/DNA topoisomerase II/histidine kinase"/>
    <property type="match status" value="1"/>
</dbReference>
<keyword evidence="3" id="KW-0597">Phosphoprotein</keyword>
<dbReference type="InterPro" id="IPR050482">
    <property type="entry name" value="Sensor_HK_TwoCompSys"/>
</dbReference>
<evidence type="ECO:0000256" key="5">
    <source>
        <dbReference type="ARBA" id="ARBA00022741"/>
    </source>
</evidence>
<feature type="coiled-coil region" evidence="9">
    <location>
        <begin position="150"/>
        <end position="183"/>
    </location>
</feature>
<dbReference type="InterPro" id="IPR011712">
    <property type="entry name" value="Sig_transdc_His_kin_sub3_dim/P"/>
</dbReference>
<dbReference type="PANTHER" id="PTHR24421:SF10">
    <property type="entry name" value="NITRATE_NITRITE SENSOR PROTEIN NARQ"/>
    <property type="match status" value="1"/>
</dbReference>
<proteinExistence type="predicted"/>
<keyword evidence="4" id="KW-0808">Transferase</keyword>
<evidence type="ECO:0000256" key="7">
    <source>
        <dbReference type="ARBA" id="ARBA00022840"/>
    </source>
</evidence>
<dbReference type="PANTHER" id="PTHR24421">
    <property type="entry name" value="NITRATE/NITRITE SENSOR PROTEIN NARX-RELATED"/>
    <property type="match status" value="1"/>
</dbReference>
<dbReference type="SMART" id="SM00387">
    <property type="entry name" value="HATPase_c"/>
    <property type="match status" value="1"/>
</dbReference>
<keyword evidence="6 12" id="KW-0418">Kinase</keyword>
<feature type="transmembrane region" description="Helical" evidence="10">
    <location>
        <begin position="83"/>
        <end position="111"/>
    </location>
</feature>
<keyword evidence="8" id="KW-0902">Two-component regulatory system</keyword>
<evidence type="ECO:0000256" key="9">
    <source>
        <dbReference type="SAM" id="Coils"/>
    </source>
</evidence>
<keyword evidence="9" id="KW-0175">Coiled coil</keyword>
<evidence type="ECO:0000256" key="1">
    <source>
        <dbReference type="ARBA" id="ARBA00000085"/>
    </source>
</evidence>
<dbReference type="Pfam" id="PF07730">
    <property type="entry name" value="HisKA_3"/>
    <property type="match status" value="1"/>
</dbReference>
<dbReference type="EC" id="2.7.13.3" evidence="2"/>
<dbReference type="RefSeq" id="WP_246122234.1">
    <property type="nucleotide sequence ID" value="NZ_VFOZ01000001.1"/>
</dbReference>
<comment type="caution">
    <text evidence="12">The sequence shown here is derived from an EMBL/GenBank/DDBJ whole genome shotgun (WGS) entry which is preliminary data.</text>
</comment>
<dbReference type="AlphaFoldDB" id="A0A543CU88"/>
<comment type="catalytic activity">
    <reaction evidence="1">
        <text>ATP + protein L-histidine = ADP + protein N-phospho-L-histidine.</text>
        <dbReference type="EC" id="2.7.13.3"/>
    </reaction>
</comment>
<evidence type="ECO:0000313" key="13">
    <source>
        <dbReference type="Proteomes" id="UP000316096"/>
    </source>
</evidence>
<dbReference type="GO" id="GO:0016020">
    <property type="term" value="C:membrane"/>
    <property type="evidence" value="ECO:0007669"/>
    <property type="project" value="InterPro"/>
</dbReference>
<dbReference type="InterPro" id="IPR036890">
    <property type="entry name" value="HATPase_C_sf"/>
</dbReference>
<keyword evidence="10" id="KW-0812">Transmembrane</keyword>
<dbReference type="EMBL" id="VFOZ01000001">
    <property type="protein sequence ID" value="TQM00662.1"/>
    <property type="molecule type" value="Genomic_DNA"/>
</dbReference>
<reference evidence="12 13" key="1">
    <citation type="submission" date="2019-06" db="EMBL/GenBank/DDBJ databases">
        <title>Sequencing the genomes of 1000 actinobacteria strains.</title>
        <authorList>
            <person name="Klenk H.-P."/>
        </authorList>
    </citation>
    <scope>NUCLEOTIDE SEQUENCE [LARGE SCALE GENOMIC DNA]</scope>
    <source>
        <strain evidence="12 13">DSM 102200</strain>
    </source>
</reference>
<evidence type="ECO:0000256" key="3">
    <source>
        <dbReference type="ARBA" id="ARBA00022553"/>
    </source>
</evidence>
<evidence type="ECO:0000259" key="11">
    <source>
        <dbReference type="SMART" id="SM00387"/>
    </source>
</evidence>
<dbReference type="GO" id="GO:0000155">
    <property type="term" value="F:phosphorelay sensor kinase activity"/>
    <property type="evidence" value="ECO:0007669"/>
    <property type="project" value="InterPro"/>
</dbReference>
<dbReference type="InterPro" id="IPR003594">
    <property type="entry name" value="HATPase_dom"/>
</dbReference>
<evidence type="ECO:0000256" key="6">
    <source>
        <dbReference type="ARBA" id="ARBA00022777"/>
    </source>
</evidence>
<keyword evidence="7" id="KW-0067">ATP-binding</keyword>
<evidence type="ECO:0000256" key="8">
    <source>
        <dbReference type="ARBA" id="ARBA00023012"/>
    </source>
</evidence>
<protein>
    <recommendedName>
        <fullName evidence="2">histidine kinase</fullName>
        <ecNumber evidence="2">2.7.13.3</ecNumber>
    </recommendedName>
</protein>
<dbReference type="Pfam" id="PF02518">
    <property type="entry name" value="HATPase_c"/>
    <property type="match status" value="1"/>
</dbReference>
<feature type="transmembrane region" description="Helical" evidence="10">
    <location>
        <begin position="123"/>
        <end position="143"/>
    </location>
</feature>
<evidence type="ECO:0000256" key="4">
    <source>
        <dbReference type="ARBA" id="ARBA00022679"/>
    </source>
</evidence>
<keyword evidence="10" id="KW-1133">Transmembrane helix</keyword>
<dbReference type="GO" id="GO:0046983">
    <property type="term" value="F:protein dimerization activity"/>
    <property type="evidence" value="ECO:0007669"/>
    <property type="project" value="InterPro"/>
</dbReference>
<accession>A0A543CU88</accession>
<name>A0A543CU88_9ACTN</name>
<keyword evidence="5" id="KW-0547">Nucleotide-binding</keyword>
<gene>
    <name evidence="12" type="ORF">FB559_6378</name>
</gene>
<evidence type="ECO:0000256" key="10">
    <source>
        <dbReference type="SAM" id="Phobius"/>
    </source>
</evidence>
<feature type="transmembrane region" description="Helical" evidence="10">
    <location>
        <begin position="54"/>
        <end position="71"/>
    </location>
</feature>
<organism evidence="12 13">
    <name type="scientific">Actinoallomurus bryophytorum</name>
    <dbReference type="NCBI Taxonomy" id="1490222"/>
    <lineage>
        <taxon>Bacteria</taxon>
        <taxon>Bacillati</taxon>
        <taxon>Actinomycetota</taxon>
        <taxon>Actinomycetes</taxon>
        <taxon>Streptosporangiales</taxon>
        <taxon>Thermomonosporaceae</taxon>
        <taxon>Actinoallomurus</taxon>
    </lineage>
</organism>
<dbReference type="CDD" id="cd16917">
    <property type="entry name" value="HATPase_UhpB-NarQ-NarX-like"/>
    <property type="match status" value="1"/>
</dbReference>